<reference evidence="1 2" key="1">
    <citation type="journal article" date="2019" name="Sci. Rep.">
        <title>Comparative genomics of chytrid fungi reveal insights into the obligate biotrophic and pathogenic lifestyle of Synchytrium endobioticum.</title>
        <authorList>
            <person name="van de Vossenberg B.T.L.H."/>
            <person name="Warris S."/>
            <person name="Nguyen H.D.T."/>
            <person name="van Gent-Pelzer M.P.E."/>
            <person name="Joly D.L."/>
            <person name="van de Geest H.C."/>
            <person name="Bonants P.J.M."/>
            <person name="Smith D.S."/>
            <person name="Levesque C.A."/>
            <person name="van der Lee T.A.J."/>
        </authorList>
    </citation>
    <scope>NUCLEOTIDE SEQUENCE [LARGE SCALE GENOMIC DNA]</scope>
    <source>
        <strain evidence="1 2">CBS 809.83</strain>
    </source>
</reference>
<dbReference type="GO" id="GO:0005759">
    <property type="term" value="C:mitochondrial matrix"/>
    <property type="evidence" value="ECO:0007669"/>
    <property type="project" value="TreeGrafter"/>
</dbReference>
<dbReference type="STRING" id="109895.A0A507DXD6"/>
<protein>
    <recommendedName>
        <fullName evidence="3">Alpha-ketoglutarate-dependent dioxygenase AlkB-like domain-containing protein</fullName>
    </recommendedName>
</protein>
<dbReference type="Gene3D" id="2.60.120.590">
    <property type="entry name" value="Alpha-ketoglutarate-dependent dioxygenase AlkB-like"/>
    <property type="match status" value="1"/>
</dbReference>
<organism evidence="1 2">
    <name type="scientific">Powellomyces hirtus</name>
    <dbReference type="NCBI Taxonomy" id="109895"/>
    <lineage>
        <taxon>Eukaryota</taxon>
        <taxon>Fungi</taxon>
        <taxon>Fungi incertae sedis</taxon>
        <taxon>Chytridiomycota</taxon>
        <taxon>Chytridiomycota incertae sedis</taxon>
        <taxon>Chytridiomycetes</taxon>
        <taxon>Spizellomycetales</taxon>
        <taxon>Powellomycetaceae</taxon>
        <taxon>Powellomyces</taxon>
    </lineage>
</organism>
<comment type="caution">
    <text evidence="1">The sequence shown here is derived from an EMBL/GenBank/DDBJ whole genome shotgun (WGS) entry which is preliminary data.</text>
</comment>
<proteinExistence type="predicted"/>
<accession>A0A507DXD6</accession>
<dbReference type="Proteomes" id="UP000318582">
    <property type="component" value="Unassembled WGS sequence"/>
</dbReference>
<dbReference type="EMBL" id="QEAQ01000105">
    <property type="protein sequence ID" value="TPX55540.1"/>
    <property type="molecule type" value="Genomic_DNA"/>
</dbReference>
<evidence type="ECO:0000313" key="1">
    <source>
        <dbReference type="EMBL" id="TPX55540.1"/>
    </source>
</evidence>
<dbReference type="SUPFAM" id="SSF51197">
    <property type="entry name" value="Clavaminate synthase-like"/>
    <property type="match status" value="1"/>
</dbReference>
<dbReference type="GO" id="GO:0006974">
    <property type="term" value="P:DNA damage response"/>
    <property type="evidence" value="ECO:0007669"/>
    <property type="project" value="InterPro"/>
</dbReference>
<dbReference type="InterPro" id="IPR032870">
    <property type="entry name" value="ALKBH7-like"/>
</dbReference>
<sequence>MLRISGLSTNVLRLTRKRPLVRYSHSYSLAPTNPYLDFSNHATHPLPPPNSLTLYPEFLTPEAQAQLVTAADRKLRRICGRKYWDGHFDGVIRNYRECSVSAWAGPSAGDEADAVPREVVRKIKATVESEVGETVKWIDPHILDLGLGGEIRAHVDNIKASGSIITGLCLLAPAVIIFRHVKDPCISFSALMNPGTLYVQRDALRFDYTHEIPDDSALRSFKATAVPRGRRISVMMRNAR</sequence>
<keyword evidence="2" id="KW-1185">Reference proteome</keyword>
<dbReference type="AlphaFoldDB" id="A0A507DXD6"/>
<evidence type="ECO:0008006" key="3">
    <source>
        <dbReference type="Google" id="ProtNLM"/>
    </source>
</evidence>
<dbReference type="PANTHER" id="PTHR21052">
    <property type="entry name" value="SPERMATOGENESIS ASSOCIATED 11-RELATED"/>
    <property type="match status" value="1"/>
</dbReference>
<dbReference type="InterPro" id="IPR037151">
    <property type="entry name" value="AlkB-like_sf"/>
</dbReference>
<gene>
    <name evidence="1" type="ORF">PhCBS80983_g05233</name>
</gene>
<name>A0A507DXD6_9FUNG</name>
<dbReference type="GO" id="GO:0006631">
    <property type="term" value="P:fatty acid metabolic process"/>
    <property type="evidence" value="ECO:0007669"/>
    <property type="project" value="TreeGrafter"/>
</dbReference>
<dbReference type="PANTHER" id="PTHR21052:SF0">
    <property type="entry name" value="ALPHA-KETOGLUTARATE-DEPENDENT DIOXYGENASE ALKB HOMOLOG 7, MITOCHONDRIAL"/>
    <property type="match status" value="1"/>
</dbReference>
<evidence type="ECO:0000313" key="2">
    <source>
        <dbReference type="Proteomes" id="UP000318582"/>
    </source>
</evidence>